<keyword evidence="2" id="KW-1185">Reference proteome</keyword>
<protein>
    <recommendedName>
        <fullName evidence="3">Prephenate dehydratase</fullName>
    </recommendedName>
</protein>
<dbReference type="AlphaFoldDB" id="A0A7W5K5W8"/>
<accession>A0A7W5K5W8</accession>
<dbReference type="EMBL" id="JACHZF010000033">
    <property type="protein sequence ID" value="MBB3332475.1"/>
    <property type="molecule type" value="Genomic_DNA"/>
</dbReference>
<name>A0A7W5K5W8_9GAMM</name>
<reference evidence="1 2" key="1">
    <citation type="submission" date="2020-08" db="EMBL/GenBank/DDBJ databases">
        <title>Genomic Encyclopedia of Archaeal and Bacterial Type Strains, Phase II (KMG-II): from individual species to whole genera.</title>
        <authorList>
            <person name="Goeker M."/>
        </authorList>
    </citation>
    <scope>NUCLEOTIDE SEQUENCE [LARGE SCALE GENOMIC DNA]</scope>
    <source>
        <strain evidence="1 2">5AG</strain>
    </source>
</reference>
<dbReference type="Proteomes" id="UP000553442">
    <property type="component" value="Unassembled WGS sequence"/>
</dbReference>
<evidence type="ECO:0000313" key="1">
    <source>
        <dbReference type="EMBL" id="MBB3332475.1"/>
    </source>
</evidence>
<evidence type="ECO:0008006" key="3">
    <source>
        <dbReference type="Google" id="ProtNLM"/>
    </source>
</evidence>
<comment type="caution">
    <text evidence="1">The sequence shown here is derived from an EMBL/GenBank/DDBJ whole genome shotgun (WGS) entry which is preliminary data.</text>
</comment>
<proteinExistence type="predicted"/>
<dbReference type="RefSeq" id="WP_183334055.1">
    <property type="nucleotide sequence ID" value="NZ_JACHZF010000033.1"/>
</dbReference>
<gene>
    <name evidence="1" type="ORF">BDK63_003369</name>
</gene>
<evidence type="ECO:0000313" key="2">
    <source>
        <dbReference type="Proteomes" id="UP000553442"/>
    </source>
</evidence>
<organism evidence="1 2">
    <name type="scientific">Halomonas campaniensis</name>
    <dbReference type="NCBI Taxonomy" id="213554"/>
    <lineage>
        <taxon>Bacteria</taxon>
        <taxon>Pseudomonadati</taxon>
        <taxon>Pseudomonadota</taxon>
        <taxon>Gammaproteobacteria</taxon>
        <taxon>Oceanospirillales</taxon>
        <taxon>Halomonadaceae</taxon>
        <taxon>Halomonas</taxon>
    </lineage>
</organism>
<sequence length="181" mass="19320">MRIATLGPAGSNHELVAGRYLQANAPGGGEIRLLPTFEEAFAALLAGDVDRVLQCTAHPTHGECVGRYMHRLFPVDAFIAGSKPLAVLARAEVPHPRTLGLQPATRHYTDLSGYDELIEQPSIVTVAEGLLAGQFEAGICALEVLDAHPGRLRLVEDLGPALDVWAVFGPTPLPATDPRVY</sequence>